<name>A0A7C9M9G6_9DEIO</name>
<proteinExistence type="predicted"/>
<evidence type="ECO:0000313" key="2">
    <source>
        <dbReference type="Proteomes" id="UP000483286"/>
    </source>
</evidence>
<sequence>MTTIPAVVVSRRAGKTLRPELVLAPGPLTLGQPGAGSFAELYGGRWALALHRDGPQLYQVQGGAWAPRADSDALGPLASGKVQHVGLAFDQAARPVLAWCLAGQVSVRQWHPQSSHYVTRGPWAGHNPCLIADALSEVGLADSDVLCIHLAPDRLSLTGRAQRELYATAHALGSYPTPAALDQVVALPQRWAALAGTLAGDVAAPRLSGLYPVTGAGHTQATVGQPASGVRLETFQVYTPTTEPMTATVTQPASGARTDTVLASDLAPNPMTATLPAPSSGALTVVVVVVTLPSDNAAAALSAPSGGTLT</sequence>
<organism evidence="1 2">
    <name type="scientific">Deinococcus arboris</name>
    <dbReference type="NCBI Taxonomy" id="2682977"/>
    <lineage>
        <taxon>Bacteria</taxon>
        <taxon>Thermotogati</taxon>
        <taxon>Deinococcota</taxon>
        <taxon>Deinococci</taxon>
        <taxon>Deinococcales</taxon>
        <taxon>Deinococcaceae</taxon>
        <taxon>Deinococcus</taxon>
    </lineage>
</organism>
<comment type="caution">
    <text evidence="1">The sequence shown here is derived from an EMBL/GenBank/DDBJ whole genome shotgun (WGS) entry which is preliminary data.</text>
</comment>
<accession>A0A7C9M9G6</accession>
<dbReference type="RefSeq" id="WP_157461624.1">
    <property type="nucleotide sequence ID" value="NZ_WQLB01000058.1"/>
</dbReference>
<reference evidence="1 2" key="1">
    <citation type="submission" date="2019-12" db="EMBL/GenBank/DDBJ databases">
        <title>Deinococcus sp. HMF7620 Genome sequencing and assembly.</title>
        <authorList>
            <person name="Kang H."/>
            <person name="Kim H."/>
            <person name="Joh K."/>
        </authorList>
    </citation>
    <scope>NUCLEOTIDE SEQUENCE [LARGE SCALE GENOMIC DNA]</scope>
    <source>
        <strain evidence="1 2">HMF7620</strain>
    </source>
</reference>
<evidence type="ECO:0000313" key="1">
    <source>
        <dbReference type="EMBL" id="MVN89365.1"/>
    </source>
</evidence>
<keyword evidence="2" id="KW-1185">Reference proteome</keyword>
<gene>
    <name evidence="1" type="ORF">GO986_21760</name>
</gene>
<dbReference type="AlphaFoldDB" id="A0A7C9M9G6"/>
<dbReference type="Proteomes" id="UP000483286">
    <property type="component" value="Unassembled WGS sequence"/>
</dbReference>
<dbReference type="EMBL" id="WQLB01000058">
    <property type="protein sequence ID" value="MVN89365.1"/>
    <property type="molecule type" value="Genomic_DNA"/>
</dbReference>
<protein>
    <submittedName>
        <fullName evidence="1">Uncharacterized protein</fullName>
    </submittedName>
</protein>